<evidence type="ECO:0000256" key="3">
    <source>
        <dbReference type="ARBA" id="ARBA00022722"/>
    </source>
</evidence>
<evidence type="ECO:0000313" key="11">
    <source>
        <dbReference type="EMBL" id="MBE9042576.1"/>
    </source>
</evidence>
<evidence type="ECO:0000313" key="12">
    <source>
        <dbReference type="Proteomes" id="UP000621799"/>
    </source>
</evidence>
<evidence type="ECO:0000256" key="10">
    <source>
        <dbReference type="PIRNR" id="PIRNR032582"/>
    </source>
</evidence>
<proteinExistence type="inferred from homology"/>
<evidence type="ECO:0000256" key="6">
    <source>
        <dbReference type="ARBA" id="ARBA00022801"/>
    </source>
</evidence>
<evidence type="ECO:0000256" key="2">
    <source>
        <dbReference type="ARBA" id="ARBA00009959"/>
    </source>
</evidence>
<evidence type="ECO:0000256" key="1">
    <source>
        <dbReference type="ARBA" id="ARBA00001946"/>
    </source>
</evidence>
<organism evidence="11 12">
    <name type="scientific">Zarconia navalis LEGE 11467</name>
    <dbReference type="NCBI Taxonomy" id="1828826"/>
    <lineage>
        <taxon>Bacteria</taxon>
        <taxon>Bacillati</taxon>
        <taxon>Cyanobacteriota</taxon>
        <taxon>Cyanophyceae</taxon>
        <taxon>Oscillatoriophycideae</taxon>
        <taxon>Oscillatoriales</taxon>
        <taxon>Oscillatoriales incertae sedis</taxon>
        <taxon>Zarconia</taxon>
        <taxon>Zarconia navalis</taxon>
    </lineage>
</organism>
<evidence type="ECO:0000256" key="8">
    <source>
        <dbReference type="ARBA" id="ARBA00023118"/>
    </source>
</evidence>
<dbReference type="AlphaFoldDB" id="A0A928VYR3"/>
<dbReference type="InterPro" id="IPR021127">
    <property type="entry name" value="CRISPR_associated_Cas2"/>
</dbReference>
<keyword evidence="3 9" id="KW-0540">Nuclease</keyword>
<protein>
    <recommendedName>
        <fullName evidence="9">CRISPR-associated endoribonuclease Cas2</fullName>
        <ecNumber evidence="9">3.1.-.-</ecNumber>
    </recommendedName>
</protein>
<evidence type="ECO:0000256" key="4">
    <source>
        <dbReference type="ARBA" id="ARBA00022723"/>
    </source>
</evidence>
<accession>A0A928VYR3</accession>
<dbReference type="GO" id="GO:0016787">
    <property type="term" value="F:hydrolase activity"/>
    <property type="evidence" value="ECO:0007669"/>
    <property type="project" value="UniProtKB-KW"/>
</dbReference>
<dbReference type="CDD" id="cd09725">
    <property type="entry name" value="Cas2_I_II_III"/>
    <property type="match status" value="1"/>
</dbReference>
<reference evidence="11" key="1">
    <citation type="submission" date="2020-10" db="EMBL/GenBank/DDBJ databases">
        <authorList>
            <person name="Castelo-Branco R."/>
            <person name="Eusebio N."/>
            <person name="Adriana R."/>
            <person name="Vieira A."/>
            <person name="Brugerolle De Fraissinette N."/>
            <person name="Rezende De Castro R."/>
            <person name="Schneider M.P."/>
            <person name="Vasconcelos V."/>
            <person name="Leao P.N."/>
        </authorList>
    </citation>
    <scope>NUCLEOTIDE SEQUENCE</scope>
    <source>
        <strain evidence="11">LEGE 11467</strain>
    </source>
</reference>
<keyword evidence="8 9" id="KW-0051">Antiviral defense</keyword>
<evidence type="ECO:0000256" key="7">
    <source>
        <dbReference type="ARBA" id="ARBA00022842"/>
    </source>
</evidence>
<comment type="caution">
    <text evidence="11">The sequence shown here is derived from an EMBL/GenBank/DDBJ whole genome shotgun (WGS) entry which is preliminary data.</text>
</comment>
<dbReference type="GO" id="GO:0004521">
    <property type="term" value="F:RNA endonuclease activity"/>
    <property type="evidence" value="ECO:0007669"/>
    <property type="project" value="UniProtKB-UniRule"/>
</dbReference>
<comment type="subunit">
    <text evidence="9">Homodimer, forms a heterotetramer with a Cas1 homodimer.</text>
</comment>
<dbReference type="GO" id="GO:0043571">
    <property type="term" value="P:maintenance of CRISPR repeat elements"/>
    <property type="evidence" value="ECO:0007669"/>
    <property type="project" value="UniProtKB-UniRule"/>
</dbReference>
<dbReference type="PANTHER" id="PTHR34405:SF3">
    <property type="entry name" value="CRISPR-ASSOCIATED ENDORIBONUCLEASE CAS2 3"/>
    <property type="match status" value="1"/>
</dbReference>
<dbReference type="NCBIfam" id="TIGR01573">
    <property type="entry name" value="cas2"/>
    <property type="match status" value="1"/>
</dbReference>
<keyword evidence="12" id="KW-1185">Reference proteome</keyword>
<dbReference type="RefSeq" id="WP_264322734.1">
    <property type="nucleotide sequence ID" value="NZ_JADEXN010000386.1"/>
</dbReference>
<comment type="function">
    <text evidence="9">CRISPR (clustered regularly interspaced short palindromic repeat), is an adaptive immune system that provides protection against mobile genetic elements (viruses, transposable elements and conjugative plasmids). CRISPR clusters contain sequences complementary to antecedent mobile elements and target invading nucleic acids. CRISPR clusters are transcribed and processed into CRISPR RNA (crRNA). Functions as a ssRNA-specific endoribonuclease. Involved in the integration of spacer DNA into the CRISPR cassette.</text>
</comment>
<keyword evidence="7 9" id="KW-0460">Magnesium</keyword>
<dbReference type="PANTHER" id="PTHR34405">
    <property type="entry name" value="CRISPR-ASSOCIATED ENDORIBONUCLEASE CAS2"/>
    <property type="match status" value="1"/>
</dbReference>
<keyword evidence="5 9" id="KW-0255">Endonuclease</keyword>
<feature type="binding site" evidence="9">
    <location>
        <position position="7"/>
    </location>
    <ligand>
        <name>Mg(2+)</name>
        <dbReference type="ChEBI" id="CHEBI:18420"/>
        <note>catalytic</note>
    </ligand>
</feature>
<dbReference type="SUPFAM" id="SSF143430">
    <property type="entry name" value="TTP0101/SSO1404-like"/>
    <property type="match status" value="1"/>
</dbReference>
<dbReference type="Pfam" id="PF09827">
    <property type="entry name" value="CRISPR_Cas2"/>
    <property type="match status" value="1"/>
</dbReference>
<dbReference type="HAMAP" id="MF_01471">
    <property type="entry name" value="Cas2"/>
    <property type="match status" value="1"/>
</dbReference>
<evidence type="ECO:0000256" key="5">
    <source>
        <dbReference type="ARBA" id="ARBA00022759"/>
    </source>
</evidence>
<dbReference type="PIRSF" id="PIRSF032582">
    <property type="entry name" value="Cas2"/>
    <property type="match status" value="1"/>
</dbReference>
<evidence type="ECO:0000256" key="9">
    <source>
        <dbReference type="HAMAP-Rule" id="MF_01471"/>
    </source>
</evidence>
<dbReference type="InterPro" id="IPR019199">
    <property type="entry name" value="Virulence_VapD/CRISPR_Cas2"/>
</dbReference>
<dbReference type="GO" id="GO:0051607">
    <property type="term" value="P:defense response to virus"/>
    <property type="evidence" value="ECO:0007669"/>
    <property type="project" value="UniProtKB-UniRule"/>
</dbReference>
<dbReference type="EMBL" id="JADEXN010000386">
    <property type="protein sequence ID" value="MBE9042576.1"/>
    <property type="molecule type" value="Genomic_DNA"/>
</dbReference>
<keyword evidence="4 9" id="KW-0479">Metal-binding</keyword>
<comment type="similarity">
    <text evidence="2 9 10">Belongs to the CRISPR-associated endoribonuclease Cas2 protein family.</text>
</comment>
<dbReference type="Proteomes" id="UP000621799">
    <property type="component" value="Unassembled WGS sequence"/>
</dbReference>
<dbReference type="EC" id="3.1.-.-" evidence="9"/>
<keyword evidence="6 9" id="KW-0378">Hydrolase</keyword>
<dbReference type="GO" id="GO:0046872">
    <property type="term" value="F:metal ion binding"/>
    <property type="evidence" value="ECO:0007669"/>
    <property type="project" value="UniProtKB-UniRule"/>
</dbReference>
<sequence length="90" mass="10641">MVIVVYDIPDDKRRTRLAKFLEGYGRRVQYSVFECFISLDEMRLLYAKVKTKVKLDEDNVRFYWLSPEAASNVLTLGSERPQEPPTYYIV</sequence>
<dbReference type="Gene3D" id="3.30.70.240">
    <property type="match status" value="1"/>
</dbReference>
<gene>
    <name evidence="9 11" type="primary">cas2</name>
    <name evidence="11" type="ORF">IQ235_17545</name>
</gene>
<comment type="cofactor">
    <cofactor evidence="1 9">
        <name>Mg(2+)</name>
        <dbReference type="ChEBI" id="CHEBI:18420"/>
    </cofactor>
</comment>
<name>A0A928VYR3_9CYAN</name>